<dbReference type="EMBL" id="CAJJDO010000109">
    <property type="protein sequence ID" value="CAD8195339.1"/>
    <property type="molecule type" value="Genomic_DNA"/>
</dbReference>
<accession>A0A8S1X485</accession>
<keyword evidence="1" id="KW-0812">Transmembrane</keyword>
<evidence type="ECO:0000313" key="3">
    <source>
        <dbReference type="Proteomes" id="UP000689195"/>
    </source>
</evidence>
<evidence type="ECO:0000313" key="2">
    <source>
        <dbReference type="EMBL" id="CAD8195339.1"/>
    </source>
</evidence>
<keyword evidence="1" id="KW-1133">Transmembrane helix</keyword>
<comment type="caution">
    <text evidence="2">The sequence shown here is derived from an EMBL/GenBank/DDBJ whole genome shotgun (WGS) entry which is preliminary data.</text>
</comment>
<proteinExistence type="predicted"/>
<protein>
    <recommendedName>
        <fullName evidence="4">Transmembrane protein</fullName>
    </recommendedName>
</protein>
<gene>
    <name evidence="2" type="ORF">PPENT_87.1.T1090069</name>
</gene>
<feature type="transmembrane region" description="Helical" evidence="1">
    <location>
        <begin position="130"/>
        <end position="149"/>
    </location>
</feature>
<feature type="transmembrane region" description="Helical" evidence="1">
    <location>
        <begin position="6"/>
        <end position="27"/>
    </location>
</feature>
<name>A0A8S1X485_9CILI</name>
<keyword evidence="1" id="KW-0472">Membrane</keyword>
<evidence type="ECO:0008006" key="4">
    <source>
        <dbReference type="Google" id="ProtNLM"/>
    </source>
</evidence>
<keyword evidence="3" id="KW-1185">Reference proteome</keyword>
<dbReference type="OrthoDB" id="290292at2759"/>
<sequence length="1883" mass="225008">MLNTLILIITGFLLTIAFFPVWIKWLIRLHKKVLALQYSYKLFVLYNIELRYQYKKHIMVAVNIGNIRISKVANQWRFNVNIIDFNLQFIPNQEIKIGFQFEEQLYMQRLQSKFLTYSQQKIQHRKNKQIPFLSLLLESLAINCLFIILSRLNIHFNIINVTLPKLNSKERNLPEIIIKLSQISVYLHLNQKGHLQWKLNGQDAKIEQCLTINTINLNAITKPGLLIDLLEEHSTIDINIKEVRWLCKNEYFYTMDVLANEFWTRPDINKILKRHFNEKGFKFLGKPREMKLNFDSFRIEFSIFNHKKHSFNILSKKFYKYAQNKLVFEWQQLKYYGQFDIVDTDQIKKGMILCKQFTMNTLQEDIKFQDILWNIDSISSFTVHSNDNTKHFIRYGDVIINLSPQLIKFFTLIQTELASEFRVAFVENYEQSKYFKKYNRIAKGMCCEFLNIDLNCALSTSYDFLITNKFQINLINDGAIINQITINKFHYISYEGDVNESQIIFDNCQINSNINQTNGKIKDFKMQTNPQIVNCNFNTFELLVEQINIENILRIYQLQKVFRQQLSKFTSFKLTPLEKLKSKANKPIIKDKIINCKEIIFKYLSKPFFAEIILLEINTKDINNIELNQLLIKFQNSCLFVIDQIQSKNSSQLMQINIRSAILNFEEEIKDINVFIQSIKQFNSIVSKQQIFDINQENIDTFQIKKRRSSHDGVFKHTSNDQDQTTKIRSIFGKNINLSILNLEVIVKDTKFNDALCRYRRFQEKFENIKSRQNESKVLEGLKTQQSYPLLNLKLQNLNLQIKNQNLSINQVIDKIIKLDSHTTQLNESFFQYFELANYDIQIDQIKISIRDYKLSLLDLKGIKFNIFICLSKLNTQNIQNEFRIFYDLCLEIKQLQISAGLNLIFAFREISNRINQIMGQNMNQQQNKIIIKQQLSFWDRFRLKFHGKLQLQLKHLIFQITTDILPYSIDCIKFSSKLINIEFLNWTLKGQADKLKLSRVPKIQKVLYIPRIQIVSEFNWFAKKDQYDHYFYLRKPYFNQINNSLNDFISQQLKIEIKVDCIQYEHFKEYNFKEQQKHCFFIHYQNQFMRWLKNRPILRHDVLRMFSVQINNKISQIKENQVYEMECNMYADYKKLINYTYIKFMESLKIKQSLFQHTKKINIRVYSNKFRMFFTNSEKPVSHSETFLKNKDIPFIGFQTLFQSLKLNIQLEPNSKDKQQKFVLQSIAAKCDQLISSMFDGKQMLDIEQPENLSQQDQFLNFFDIQPVDYYQNELNQSQKLQNMTFQELNKLKKFVKKPFIINTTLTPQYHLFNLLNDELSIENSLEDVKFRGRISGVEIKQQYINEFNAFDIFLKAKQLEYKQNQKINLQDENDESNTKMTEKIIKNFISALDCQFLFTFYLQEIWVNVFESLEIPQNKETKQNFNMKLEFTKAKSYYREELNLMVSLINPQLNFQYHYANCQMILTSPKDCQIIMLEQILPFDSLEIDKKLVTKLIFNGLDCQLLKKHLDAKQIVRFTNQDYEKIIQCDYALFQIQNYQLRENIRDFTEIPSLNCKKHNFNYWNQELRRPIIQVKVGQLNATMKKYQLDQFLDMLTFMEMAVTTKNELEKKEIFYRNKLKELNQYGIKQIDQLIRKKISENLEHYGTEKSKLDYSIKEASLSLLDEQEISFILFNIKQIKIIETLFENDSHKIDILLQDLNAINKIEQDPDYKMVLSQEIKINKQQPFFRMIKKYYPLQIYQQKWFVIDQNDIKMNPLTIILTDELYDQFYNYFFGDDSTQKNNKLSVEKKEQMKSAKENISKQIPDYFHSLQVGELKLVATFKHPSKIKRFKDVTIQLEPYRSPKQFTTIKEQFDEFASFVLKQISTQIFSIIGQKLFG</sequence>
<dbReference type="Proteomes" id="UP000689195">
    <property type="component" value="Unassembled WGS sequence"/>
</dbReference>
<organism evidence="2 3">
    <name type="scientific">Paramecium pentaurelia</name>
    <dbReference type="NCBI Taxonomy" id="43138"/>
    <lineage>
        <taxon>Eukaryota</taxon>
        <taxon>Sar</taxon>
        <taxon>Alveolata</taxon>
        <taxon>Ciliophora</taxon>
        <taxon>Intramacronucleata</taxon>
        <taxon>Oligohymenophorea</taxon>
        <taxon>Peniculida</taxon>
        <taxon>Parameciidae</taxon>
        <taxon>Paramecium</taxon>
    </lineage>
</organism>
<reference evidence="2" key="1">
    <citation type="submission" date="2021-01" db="EMBL/GenBank/DDBJ databases">
        <authorList>
            <consortium name="Genoscope - CEA"/>
            <person name="William W."/>
        </authorList>
    </citation>
    <scope>NUCLEOTIDE SEQUENCE</scope>
</reference>
<evidence type="ECO:0000256" key="1">
    <source>
        <dbReference type="SAM" id="Phobius"/>
    </source>
</evidence>